<dbReference type="PANTHER" id="PTHR10340">
    <property type="entry name" value="SPHINGOMYELIN PHOSPHODIESTERASE"/>
    <property type="match status" value="1"/>
</dbReference>
<dbReference type="SUPFAM" id="SSF56300">
    <property type="entry name" value="Metallo-dependent phosphatases"/>
    <property type="match status" value="1"/>
</dbReference>
<protein>
    <submittedName>
        <fullName evidence="4">Sphingomyelin phosphodiesterase</fullName>
    </submittedName>
</protein>
<dbReference type="GO" id="GO:0006685">
    <property type="term" value="P:sphingomyelin catabolic process"/>
    <property type="evidence" value="ECO:0007669"/>
    <property type="project" value="TreeGrafter"/>
</dbReference>
<proteinExistence type="predicted"/>
<evidence type="ECO:0000313" key="4">
    <source>
        <dbReference type="WBParaSite" id="jg18554"/>
    </source>
</evidence>
<dbReference type="WBParaSite" id="jg18554">
    <property type="protein sequence ID" value="jg18554"/>
    <property type="gene ID" value="jg18554"/>
</dbReference>
<dbReference type="GO" id="GO:0016020">
    <property type="term" value="C:membrane"/>
    <property type="evidence" value="ECO:0007669"/>
    <property type="project" value="GOC"/>
</dbReference>
<keyword evidence="3" id="KW-1185">Reference proteome</keyword>
<reference evidence="4" key="1">
    <citation type="submission" date="2022-11" db="UniProtKB">
        <authorList>
            <consortium name="WormBaseParasite"/>
        </authorList>
    </citation>
    <scope>IDENTIFICATION</scope>
</reference>
<dbReference type="InterPro" id="IPR029052">
    <property type="entry name" value="Metallo-depent_PP-like"/>
</dbReference>
<dbReference type="AlphaFoldDB" id="A0A915DF07"/>
<evidence type="ECO:0000313" key="3">
    <source>
        <dbReference type="Proteomes" id="UP000887574"/>
    </source>
</evidence>
<dbReference type="GO" id="GO:0005764">
    <property type="term" value="C:lysosome"/>
    <property type="evidence" value="ECO:0007669"/>
    <property type="project" value="TreeGrafter"/>
</dbReference>
<keyword evidence="2" id="KW-0325">Glycoprotein</keyword>
<name>A0A915DF07_9BILA</name>
<evidence type="ECO:0000256" key="1">
    <source>
        <dbReference type="ARBA" id="ARBA00022801"/>
    </source>
</evidence>
<dbReference type="PANTHER" id="PTHR10340:SF34">
    <property type="entry name" value="SPHINGOMYELIN PHOSPHODIESTERASE"/>
    <property type="match status" value="1"/>
</dbReference>
<keyword evidence="1" id="KW-0378">Hydrolase</keyword>
<dbReference type="Proteomes" id="UP000887574">
    <property type="component" value="Unplaced"/>
</dbReference>
<dbReference type="GO" id="GO:0046513">
    <property type="term" value="P:ceramide biosynthetic process"/>
    <property type="evidence" value="ECO:0007669"/>
    <property type="project" value="TreeGrafter"/>
</dbReference>
<evidence type="ECO:0000256" key="2">
    <source>
        <dbReference type="ARBA" id="ARBA00023180"/>
    </source>
</evidence>
<dbReference type="GO" id="GO:0005615">
    <property type="term" value="C:extracellular space"/>
    <property type="evidence" value="ECO:0007669"/>
    <property type="project" value="TreeGrafter"/>
</dbReference>
<accession>A0A915DF07</accession>
<organism evidence="3 4">
    <name type="scientific">Ditylenchus dipsaci</name>
    <dbReference type="NCBI Taxonomy" id="166011"/>
    <lineage>
        <taxon>Eukaryota</taxon>
        <taxon>Metazoa</taxon>
        <taxon>Ecdysozoa</taxon>
        <taxon>Nematoda</taxon>
        <taxon>Chromadorea</taxon>
        <taxon>Rhabditida</taxon>
        <taxon>Tylenchina</taxon>
        <taxon>Tylenchomorpha</taxon>
        <taxon>Sphaerularioidea</taxon>
        <taxon>Anguinidae</taxon>
        <taxon>Anguininae</taxon>
        <taxon>Ditylenchus</taxon>
    </lineage>
</organism>
<sequence>MAHIPPGDSECLEGWSRNYYKVVNRFADTIKAQFFGHVHTDGFIVFYEDMNNFRSKPTNVLYTAPSVTTFENLNPAYRMYTIDGNYNGSSYEVYDFETYFLNLTETLDTDQLQWKLLNSFCVQGWHNLSEQIRTNETMFETFLENHTRNNNYQCDDSCHKEILCSMRRGHHNETALCPTN</sequence>
<dbReference type="GO" id="GO:0061750">
    <property type="term" value="F:acid sphingomyelin phosphodiesterase activity"/>
    <property type="evidence" value="ECO:0007669"/>
    <property type="project" value="TreeGrafter"/>
</dbReference>